<gene>
    <name evidence="2" type="ORF">MKI79_08845</name>
</gene>
<dbReference type="InterPro" id="IPR036390">
    <property type="entry name" value="WH_DNA-bd_sf"/>
</dbReference>
<dbReference type="Proteomes" id="UP001139701">
    <property type="component" value="Unassembled WGS sequence"/>
</dbReference>
<sequence length="340" mass="39421">MTTPSKNSKVEHLKKETGNSLHRQWQILSRLPNGKWIGTRELQEQLQREGIDISLRTIQRDLNQIAERFPIENNGATPQGWRWKSDAPIQSIPHMNSSQAVTFMMVEEHLKHLLPPSLLAEINPWFDLARKSLSSHQNNVRQWINRVRIIPATQPLIPPLVDRKSQTAVYEALLQDRQLECIYVKRNAQKEEKTYILNPLALVQRGAIIYLVCTRQDKSDVQTFALHRFKSATVLDSRALHPVGFDIDQFIDIGTLGFRVNLELPTEEVQLKLHMHQYDAMTFMESKLSKDQQITVLENDMKCISATVPFNLQLVWWLRGFGQKITHIEPQEVADLVWEK</sequence>
<accession>A0A9X1X0V8</accession>
<dbReference type="InterPro" id="IPR026881">
    <property type="entry name" value="WYL_dom"/>
</dbReference>
<evidence type="ECO:0000313" key="3">
    <source>
        <dbReference type="Proteomes" id="UP001139701"/>
    </source>
</evidence>
<dbReference type="Pfam" id="PF13280">
    <property type="entry name" value="WYL"/>
    <property type="match status" value="1"/>
</dbReference>
<dbReference type="PANTHER" id="PTHR34580">
    <property type="match status" value="1"/>
</dbReference>
<evidence type="ECO:0000259" key="1">
    <source>
        <dbReference type="Pfam" id="PF13280"/>
    </source>
</evidence>
<reference evidence="2" key="1">
    <citation type="submission" date="2022-02" db="EMBL/GenBank/DDBJ databases">
        <title>Acinetobacter A3.8 sp. nov., isolated from Sediment (Zhairuo Island).</title>
        <authorList>
            <person name="Zheng K."/>
        </authorList>
    </citation>
    <scope>NUCLEOTIDE SEQUENCE</scope>
    <source>
        <strain evidence="2">A3.8</strain>
    </source>
</reference>
<feature type="domain" description="WYL" evidence="1">
    <location>
        <begin position="168"/>
        <end position="234"/>
    </location>
</feature>
<dbReference type="RefSeq" id="WP_241572270.1">
    <property type="nucleotide sequence ID" value="NZ_JAKUML010000013.1"/>
</dbReference>
<proteinExistence type="predicted"/>
<dbReference type="PROSITE" id="PS52050">
    <property type="entry name" value="WYL"/>
    <property type="match status" value="1"/>
</dbReference>
<dbReference type="EMBL" id="JAKUML010000013">
    <property type="protein sequence ID" value="MCJ8147005.1"/>
    <property type="molecule type" value="Genomic_DNA"/>
</dbReference>
<keyword evidence="3" id="KW-1185">Reference proteome</keyword>
<comment type="caution">
    <text evidence="2">The sequence shown here is derived from an EMBL/GenBank/DDBJ whole genome shotgun (WGS) entry which is preliminary data.</text>
</comment>
<dbReference type="PANTHER" id="PTHR34580:SF1">
    <property type="entry name" value="PROTEIN PAFC"/>
    <property type="match status" value="1"/>
</dbReference>
<evidence type="ECO:0000313" key="2">
    <source>
        <dbReference type="EMBL" id="MCJ8147005.1"/>
    </source>
</evidence>
<protein>
    <submittedName>
        <fullName evidence="2">WYL domain-containing protein</fullName>
    </submittedName>
</protein>
<dbReference type="InterPro" id="IPR051534">
    <property type="entry name" value="CBASS_pafABC_assoc_protein"/>
</dbReference>
<name>A0A9X1X0V8_9GAMM</name>
<dbReference type="AlphaFoldDB" id="A0A9X1X0V8"/>
<organism evidence="2 3">
    <name type="scientific">Acinetobacter sedimenti</name>
    <dbReference type="NCBI Taxonomy" id="2919922"/>
    <lineage>
        <taxon>Bacteria</taxon>
        <taxon>Pseudomonadati</taxon>
        <taxon>Pseudomonadota</taxon>
        <taxon>Gammaproteobacteria</taxon>
        <taxon>Moraxellales</taxon>
        <taxon>Moraxellaceae</taxon>
        <taxon>Acinetobacter</taxon>
    </lineage>
</organism>
<dbReference type="SUPFAM" id="SSF46785">
    <property type="entry name" value="Winged helix' DNA-binding domain"/>
    <property type="match status" value="1"/>
</dbReference>